<keyword evidence="2 13" id="KW-0132">Cell division</keyword>
<evidence type="ECO:0000256" key="1">
    <source>
        <dbReference type="ARBA" id="ARBA00005898"/>
    </source>
</evidence>
<proteinExistence type="inferred from homology"/>
<evidence type="ECO:0000256" key="5">
    <source>
        <dbReference type="ARBA" id="ARBA00023306"/>
    </source>
</evidence>
<organism evidence="18 19">
    <name type="scientific">Legionella jordanis</name>
    <dbReference type="NCBI Taxonomy" id="456"/>
    <lineage>
        <taxon>Bacteria</taxon>
        <taxon>Pseudomonadati</taxon>
        <taxon>Pseudomonadota</taxon>
        <taxon>Gammaproteobacteria</taxon>
        <taxon>Legionellales</taxon>
        <taxon>Legionellaceae</taxon>
        <taxon>Legionella</taxon>
    </lineage>
</organism>
<dbReference type="SUPFAM" id="SSF63418">
    <property type="entry name" value="MurE/MurF N-terminal domain"/>
    <property type="match status" value="1"/>
</dbReference>
<dbReference type="InterPro" id="IPR036565">
    <property type="entry name" value="Mur-like_cat_sf"/>
</dbReference>
<dbReference type="InterPro" id="IPR005761">
    <property type="entry name" value="UDP-N-AcMur-Glu-dNH2Pim_ligase"/>
</dbReference>
<comment type="pathway">
    <text evidence="13 14">Cell wall biogenesis; peptidoglycan biosynthesis.</text>
</comment>
<feature type="binding site" evidence="13">
    <location>
        <position position="187"/>
    </location>
    <ligand>
        <name>UDP-N-acetyl-alpha-D-muramoyl-L-alanyl-D-glutamate</name>
        <dbReference type="ChEBI" id="CHEBI:83900"/>
    </ligand>
</feature>
<keyword evidence="5 13" id="KW-0131">Cell cycle</keyword>
<dbReference type="Pfam" id="PF08245">
    <property type="entry name" value="Mur_ligase_M"/>
    <property type="match status" value="1"/>
</dbReference>
<dbReference type="GO" id="GO:0008765">
    <property type="term" value="F:UDP-N-acetylmuramoylalanyl-D-glutamate-2,6-diaminopimelate ligase activity"/>
    <property type="evidence" value="ECO:0007669"/>
    <property type="project" value="UniProtKB-UniRule"/>
</dbReference>
<dbReference type="Gene3D" id="3.90.190.20">
    <property type="entry name" value="Mur ligase, C-terminal domain"/>
    <property type="match status" value="1"/>
</dbReference>
<feature type="binding site" evidence="13">
    <location>
        <begin position="404"/>
        <end position="407"/>
    </location>
    <ligand>
        <name>meso-2,6-diaminopimelate</name>
        <dbReference type="ChEBI" id="CHEBI:57791"/>
    </ligand>
</feature>
<dbReference type="InterPro" id="IPR004101">
    <property type="entry name" value="Mur_ligase_C"/>
</dbReference>
<dbReference type="Gene3D" id="3.40.1190.10">
    <property type="entry name" value="Mur-like, catalytic domain"/>
    <property type="match status" value="1"/>
</dbReference>
<dbReference type="InterPro" id="IPR000713">
    <property type="entry name" value="Mur_ligase_N"/>
</dbReference>
<keyword evidence="3 13" id="KW-0133">Cell shape</keyword>
<dbReference type="STRING" id="456.Ljor_0750"/>
<feature type="binding site" evidence="13">
    <location>
        <position position="459"/>
    </location>
    <ligand>
        <name>meso-2,6-diaminopimelate</name>
        <dbReference type="ChEBI" id="CHEBI:57791"/>
    </ligand>
</feature>
<evidence type="ECO:0000256" key="8">
    <source>
        <dbReference type="ARBA" id="ARBA00066633"/>
    </source>
</evidence>
<dbReference type="SUPFAM" id="SSF53623">
    <property type="entry name" value="MurD-like peptide ligases, catalytic domain"/>
    <property type="match status" value="1"/>
</dbReference>
<dbReference type="NCBIfam" id="TIGR01085">
    <property type="entry name" value="murE"/>
    <property type="match status" value="1"/>
</dbReference>
<dbReference type="GO" id="GO:0009252">
    <property type="term" value="P:peptidoglycan biosynthetic process"/>
    <property type="evidence" value="ECO:0007669"/>
    <property type="project" value="UniProtKB-UniRule"/>
</dbReference>
<evidence type="ECO:0000256" key="3">
    <source>
        <dbReference type="ARBA" id="ARBA00022960"/>
    </source>
</evidence>
<evidence type="ECO:0000259" key="17">
    <source>
        <dbReference type="Pfam" id="PF08245"/>
    </source>
</evidence>
<evidence type="ECO:0000256" key="9">
    <source>
        <dbReference type="ARBA" id="ARBA00072883"/>
    </source>
</evidence>
<protein>
    <recommendedName>
        <fullName evidence="9 13">UDP-N-acetylmuramoyl-L-alanyl-D-glutamate--2,6-diaminopimelate ligase</fullName>
        <ecNumber evidence="8 13">6.3.2.13</ecNumber>
    </recommendedName>
    <alternativeName>
        <fullName evidence="10 13">Meso-A2pm-adding enzyme</fullName>
    </alternativeName>
    <alternativeName>
        <fullName evidence="11 13">Meso-diaminopimelate-adding enzyme</fullName>
    </alternativeName>
    <alternativeName>
        <fullName evidence="12 13">UDP-MurNAc-L-Ala-D-Glu:meso-diaminopimelate ligase</fullName>
    </alternativeName>
    <alternativeName>
        <fullName evidence="13">UDP-MurNAc-tripeptide synthetase</fullName>
    </alternativeName>
    <alternativeName>
        <fullName evidence="13">UDP-N-acetylmuramyl-tripeptide synthetase</fullName>
    </alternativeName>
</protein>
<dbReference type="Pfam" id="PF01225">
    <property type="entry name" value="Mur_ligase"/>
    <property type="match status" value="1"/>
</dbReference>
<dbReference type="GO" id="GO:0000287">
    <property type="term" value="F:magnesium ion binding"/>
    <property type="evidence" value="ECO:0007669"/>
    <property type="project" value="UniProtKB-UniRule"/>
</dbReference>
<name>A0A0W0V8L4_9GAMM</name>
<feature type="binding site" evidence="13">
    <location>
        <position position="189"/>
    </location>
    <ligand>
        <name>UDP-N-acetyl-alpha-D-muramoyl-L-alanyl-D-glutamate</name>
        <dbReference type="ChEBI" id="CHEBI:83900"/>
    </ligand>
</feature>
<evidence type="ECO:0000313" key="19">
    <source>
        <dbReference type="Proteomes" id="UP000055035"/>
    </source>
</evidence>
<evidence type="ECO:0000256" key="14">
    <source>
        <dbReference type="RuleBase" id="RU004135"/>
    </source>
</evidence>
<keyword evidence="6 13" id="KW-0961">Cell wall biogenesis/degradation</keyword>
<dbReference type="FunFam" id="3.90.190.20:FF:000006">
    <property type="entry name" value="UDP-N-acetylmuramoyl-L-alanyl-D-glutamate--2,6-diaminopimelate ligase"/>
    <property type="match status" value="1"/>
</dbReference>
<dbReference type="PATRIC" id="fig|456.5.peg.795"/>
<keyword evidence="4 13" id="KW-0573">Peptidoglycan synthesis</keyword>
<comment type="caution">
    <text evidence="18">The sequence shown here is derived from an EMBL/GenBank/DDBJ whole genome shotgun (WGS) entry which is preliminary data.</text>
</comment>
<evidence type="ECO:0000259" key="15">
    <source>
        <dbReference type="Pfam" id="PF01225"/>
    </source>
</evidence>
<feature type="binding site" evidence="13">
    <location>
        <position position="27"/>
    </location>
    <ligand>
        <name>UDP-N-acetyl-alpha-D-muramoyl-L-alanyl-D-glutamate</name>
        <dbReference type="ChEBI" id="CHEBI:83900"/>
    </ligand>
</feature>
<dbReference type="InterPro" id="IPR035911">
    <property type="entry name" value="MurE/MurF_N"/>
</dbReference>
<feature type="domain" description="Mur ligase N-terminal catalytic" evidence="15">
    <location>
        <begin position="20"/>
        <end position="98"/>
    </location>
</feature>
<dbReference type="InterPro" id="IPR013221">
    <property type="entry name" value="Mur_ligase_cen"/>
</dbReference>
<dbReference type="HAMAP" id="MF_00208">
    <property type="entry name" value="MurE"/>
    <property type="match status" value="1"/>
</dbReference>
<feature type="binding site" evidence="13">
    <location>
        <position position="455"/>
    </location>
    <ligand>
        <name>meso-2,6-diaminopimelate</name>
        <dbReference type="ChEBI" id="CHEBI:57791"/>
    </ligand>
</feature>
<dbReference type="Gene3D" id="3.40.1390.10">
    <property type="entry name" value="MurE/MurF, N-terminal domain"/>
    <property type="match status" value="1"/>
</dbReference>
<feature type="domain" description="Mur ligase central" evidence="17">
    <location>
        <begin position="110"/>
        <end position="308"/>
    </location>
</feature>
<dbReference type="Proteomes" id="UP000055035">
    <property type="component" value="Unassembled WGS sequence"/>
</dbReference>
<feature type="binding site" evidence="13">
    <location>
        <position position="181"/>
    </location>
    <ligand>
        <name>UDP-N-acetyl-alpha-D-muramoyl-L-alanyl-D-glutamate</name>
        <dbReference type="ChEBI" id="CHEBI:83900"/>
    </ligand>
</feature>
<evidence type="ECO:0000256" key="11">
    <source>
        <dbReference type="ARBA" id="ARBA00076158"/>
    </source>
</evidence>
<evidence type="ECO:0000259" key="16">
    <source>
        <dbReference type="Pfam" id="PF02875"/>
    </source>
</evidence>
<feature type="domain" description="Mur ligase C-terminal" evidence="16">
    <location>
        <begin position="333"/>
        <end position="457"/>
    </location>
</feature>
<evidence type="ECO:0000256" key="4">
    <source>
        <dbReference type="ARBA" id="ARBA00022984"/>
    </source>
</evidence>
<dbReference type="GO" id="GO:0008360">
    <property type="term" value="P:regulation of cell shape"/>
    <property type="evidence" value="ECO:0007669"/>
    <property type="project" value="UniProtKB-KW"/>
</dbReference>
<gene>
    <name evidence="13 18" type="primary">murE</name>
    <name evidence="18" type="ORF">Ljor_0750</name>
</gene>
<dbReference type="NCBIfam" id="NF001124">
    <property type="entry name" value="PRK00139.1-2"/>
    <property type="match status" value="1"/>
</dbReference>
<dbReference type="Pfam" id="PF02875">
    <property type="entry name" value="Mur_ligase_C"/>
    <property type="match status" value="1"/>
</dbReference>
<keyword evidence="13" id="KW-0067">ATP-binding</keyword>
<comment type="subcellular location">
    <subcellularLocation>
        <location evidence="13 14">Cytoplasm</location>
    </subcellularLocation>
</comment>
<comment type="cofactor">
    <cofactor evidence="13">
        <name>Mg(2+)</name>
        <dbReference type="ChEBI" id="CHEBI:18420"/>
    </cofactor>
</comment>
<sequence>MKLADLLKPWIEQPIPDCEIVGLHNDSREIKPGFLFIAYPGACTDGRLFISRALEAGANAILYDPNNWPQQIQIPSKAIALAMPNLSTRLADIASRFYGQPTKQLNVTGVTGTNGKTTIAYQLAQAHELLGQNAAYIGTIGQGRVKQLQALANTTPDALRLQSLLADYLKDDVKHICMEVSSHALCQGRVEAINFQQAIFTNLSHEHLDYHLTLEAYAKAKSLLFAKPGLKWAIVNQDDAYSSVMVEATNSSCKIIRYGIKADADVRVLDWKMDLKGSSCEVQSPWGKVHLRINALGFFNIYNSLAVFSSLLAYGYPIEQVTATIGKLQAAPGRMEIVSHDPCIIVDYAHTPDALENALATLQKIKKGRIFVVFGCGGDRDKTKRPMMGKIAAEYADLAIMTSDNPRTEDPMSIIEEIDAGMPLDSNRFKIADREEAIAKAIELAEADDILLVAGKGHENYQIIGGEQHHFSDQEIIRKLLGRE</sequence>
<dbReference type="EC" id="6.3.2.13" evidence="8 13"/>
<evidence type="ECO:0000313" key="18">
    <source>
        <dbReference type="EMBL" id="KTD16444.1"/>
    </source>
</evidence>
<evidence type="ECO:0000256" key="2">
    <source>
        <dbReference type="ARBA" id="ARBA00022618"/>
    </source>
</evidence>
<keyword evidence="13" id="KW-0547">Nucleotide-binding</keyword>
<dbReference type="GO" id="GO:0005737">
    <property type="term" value="C:cytoplasm"/>
    <property type="evidence" value="ECO:0007669"/>
    <property type="project" value="UniProtKB-SubCell"/>
</dbReference>
<dbReference type="UniPathway" id="UPA00219"/>
<evidence type="ECO:0000256" key="12">
    <source>
        <dbReference type="ARBA" id="ARBA00081560"/>
    </source>
</evidence>
<feature type="short sequence motif" description="Meso-diaminopimelate recognition motif" evidence="13">
    <location>
        <begin position="404"/>
        <end position="407"/>
    </location>
</feature>
<dbReference type="GO" id="GO:0005524">
    <property type="term" value="F:ATP binding"/>
    <property type="evidence" value="ECO:0007669"/>
    <property type="project" value="UniProtKB-UniRule"/>
</dbReference>
<keyword evidence="13" id="KW-0460">Magnesium</keyword>
<evidence type="ECO:0000256" key="10">
    <source>
        <dbReference type="ARBA" id="ARBA00075482"/>
    </source>
</evidence>
<dbReference type="GO" id="GO:0051301">
    <property type="term" value="P:cell division"/>
    <property type="evidence" value="ECO:0007669"/>
    <property type="project" value="UniProtKB-KW"/>
</dbReference>
<evidence type="ECO:0000256" key="13">
    <source>
        <dbReference type="HAMAP-Rule" id="MF_00208"/>
    </source>
</evidence>
<keyword evidence="13 18" id="KW-0436">Ligase</keyword>
<accession>A0A0W0V8L4</accession>
<feature type="binding site" evidence="13">
    <location>
        <position position="153"/>
    </location>
    <ligand>
        <name>UDP-N-acetyl-alpha-D-muramoyl-L-alanyl-D-glutamate</name>
        <dbReference type="ChEBI" id="CHEBI:83900"/>
    </ligand>
</feature>
<feature type="binding site" evidence="13">
    <location>
        <begin position="112"/>
        <end position="118"/>
    </location>
    <ligand>
        <name>ATP</name>
        <dbReference type="ChEBI" id="CHEBI:30616"/>
    </ligand>
</feature>
<feature type="modified residue" description="N6-carboxylysine" evidence="13">
    <location>
        <position position="221"/>
    </location>
</feature>
<evidence type="ECO:0000256" key="7">
    <source>
        <dbReference type="ARBA" id="ARBA00050251"/>
    </source>
</evidence>
<dbReference type="RefSeq" id="WP_058470298.1">
    <property type="nucleotide sequence ID" value="NZ_CAAAIC010000002.1"/>
</dbReference>
<feature type="binding site" evidence="13">
    <location>
        <position position="380"/>
    </location>
    <ligand>
        <name>meso-2,6-diaminopimelate</name>
        <dbReference type="ChEBI" id="CHEBI:57791"/>
    </ligand>
</feature>
<feature type="binding site" evidence="13">
    <location>
        <begin position="154"/>
        <end position="155"/>
    </location>
    <ligand>
        <name>UDP-N-acetyl-alpha-D-muramoyl-L-alanyl-D-glutamate</name>
        <dbReference type="ChEBI" id="CHEBI:83900"/>
    </ligand>
</feature>
<comment type="PTM">
    <text evidence="13">Carboxylation is probably crucial for Mg(2+) binding and, consequently, for the gamma-phosphate positioning of ATP.</text>
</comment>
<dbReference type="AlphaFoldDB" id="A0A0W0V8L4"/>
<reference evidence="18 19" key="1">
    <citation type="submission" date="2015-11" db="EMBL/GenBank/DDBJ databases">
        <title>Genomic analysis of 38 Legionella species identifies large and diverse effector repertoires.</title>
        <authorList>
            <person name="Burstein D."/>
            <person name="Amaro F."/>
            <person name="Zusman T."/>
            <person name="Lifshitz Z."/>
            <person name="Cohen O."/>
            <person name="Gilbert J.A."/>
            <person name="Pupko T."/>
            <person name="Shuman H.A."/>
            <person name="Segal G."/>
        </authorList>
    </citation>
    <scope>NUCLEOTIDE SEQUENCE [LARGE SCALE GENOMIC DNA]</scope>
    <source>
        <strain evidence="18 19">BL-540</strain>
    </source>
</reference>
<comment type="similarity">
    <text evidence="1 13">Belongs to the MurCDEF family. MurE subfamily.</text>
</comment>
<keyword evidence="13" id="KW-0963">Cytoplasm</keyword>
<dbReference type="GO" id="GO:0071555">
    <property type="term" value="P:cell wall organization"/>
    <property type="evidence" value="ECO:0007669"/>
    <property type="project" value="UniProtKB-KW"/>
</dbReference>
<dbReference type="NCBIfam" id="NF001126">
    <property type="entry name" value="PRK00139.1-4"/>
    <property type="match status" value="1"/>
</dbReference>
<evidence type="ECO:0000256" key="6">
    <source>
        <dbReference type="ARBA" id="ARBA00023316"/>
    </source>
</evidence>
<dbReference type="SUPFAM" id="SSF53244">
    <property type="entry name" value="MurD-like peptide ligases, peptide-binding domain"/>
    <property type="match status" value="1"/>
</dbReference>
<dbReference type="EMBL" id="LNYJ01000011">
    <property type="protein sequence ID" value="KTD16444.1"/>
    <property type="molecule type" value="Genomic_DNA"/>
</dbReference>
<keyword evidence="19" id="KW-1185">Reference proteome</keyword>
<comment type="caution">
    <text evidence="13">Lacks conserved residue(s) required for the propagation of feature annotation.</text>
</comment>
<comment type="function">
    <text evidence="13">Catalyzes the addition of meso-diaminopimelic acid to the nucleotide precursor UDP-N-acetylmuramoyl-L-alanyl-D-glutamate (UMAG) in the biosynthesis of bacterial cell-wall peptidoglycan.</text>
</comment>
<dbReference type="PANTHER" id="PTHR23135">
    <property type="entry name" value="MUR LIGASE FAMILY MEMBER"/>
    <property type="match status" value="1"/>
</dbReference>
<comment type="catalytic activity">
    <reaction evidence="7 13">
        <text>UDP-N-acetyl-alpha-D-muramoyl-L-alanyl-D-glutamate + meso-2,6-diaminopimelate + ATP = UDP-N-acetyl-alpha-D-muramoyl-L-alanyl-gamma-D-glutamyl-meso-2,6-diaminopimelate + ADP + phosphate + H(+)</text>
        <dbReference type="Rhea" id="RHEA:23676"/>
        <dbReference type="ChEBI" id="CHEBI:15378"/>
        <dbReference type="ChEBI" id="CHEBI:30616"/>
        <dbReference type="ChEBI" id="CHEBI:43474"/>
        <dbReference type="ChEBI" id="CHEBI:57791"/>
        <dbReference type="ChEBI" id="CHEBI:83900"/>
        <dbReference type="ChEBI" id="CHEBI:83905"/>
        <dbReference type="ChEBI" id="CHEBI:456216"/>
        <dbReference type="EC" id="6.3.2.13"/>
    </reaction>
</comment>
<dbReference type="PANTHER" id="PTHR23135:SF4">
    <property type="entry name" value="UDP-N-ACETYLMURAMOYL-L-ALANYL-D-GLUTAMATE--2,6-DIAMINOPIMELATE LIGASE MURE HOMOLOG, CHLOROPLASTIC"/>
    <property type="match status" value="1"/>
</dbReference>
<dbReference type="InterPro" id="IPR036615">
    <property type="entry name" value="Mur_ligase_C_dom_sf"/>
</dbReference>
<dbReference type="OrthoDB" id="9800958at2"/>